<protein>
    <submittedName>
        <fullName evidence="7">Methyl-accepting chemotaxis protein</fullName>
    </submittedName>
</protein>
<evidence type="ECO:0000313" key="7">
    <source>
        <dbReference type="EMBL" id="SMP11165.1"/>
    </source>
</evidence>
<comment type="caution">
    <text evidence="7">The sequence shown here is derived from an EMBL/GenBank/DDBJ whole genome shotgun (WGS) entry which is preliminary data.</text>
</comment>
<reference evidence="7 8" key="1">
    <citation type="submission" date="2017-05" db="EMBL/GenBank/DDBJ databases">
        <authorList>
            <person name="Varghese N."/>
            <person name="Submissions S."/>
        </authorList>
    </citation>
    <scope>NUCLEOTIDE SEQUENCE [LARGE SCALE GENOMIC DNA]</scope>
    <source>
        <strain evidence="7 8">DSM 15949</strain>
    </source>
</reference>
<keyword evidence="1 3" id="KW-0807">Transducer</keyword>
<dbReference type="SUPFAM" id="SSF58104">
    <property type="entry name" value="Methyl-accepting chemotaxis protein (MCP) signaling domain"/>
    <property type="match status" value="1"/>
</dbReference>
<keyword evidence="8" id="KW-1185">Reference proteome</keyword>
<sequence length="716" mass="75238">MPLHSALNYVGDTMRKRLSSKLALMFLAGAVTMCIAIVTVTSTLSRDVANGQADAALQSGTKAKLKVAELALSQAADSAKFFVSLEDAKSSLMKTLVGWKNLKEGQTAILRGLFVTDNPHPAGERHLLLEPTETNQYTNNHKVVHPIFQDLVSQGVFSDVALATPDGVITYTFAKGQEFAHHIDDAEISGHAVQVALGPLFKAVADESIQARQIFTSGFMTSEDGTVSMVIAAPVFYLDRFFGAAAFSVNMANLADLLNGSGELDEGEQVFLVDKAGQLVSLDAAGRAAVVHNKETVVSGNQTLLLDGNDYRYAQASATFSEAPYGVVDAVLQTKLSAAADRITFGAIISGILCLVPIVGVIWWVTGRMFAPLQGLSAAARQIADGDLEVPVDATERQDEIGEMARCIDVFKGNSIERERLAAERKVGHIAREQREKKIDELISSFRSEAQRVLELVETNIARVEELSSALSVRSTSAASQGEAAASTSEQASANVQAVASATEELNASISEISRQVETTAGIVEKTTSAAQSSNAKISGLAAAAEKIGDVVSLISDIAEQTNLLALNATIEAARAGEAGKGFAVVASEVKSLAGQTAKATEEISTQIAAIQASTSEAVNEIGQVSESVEEVNSYTGTIADAVQQQGAATGEISRNVAEAAEGTRNVAVTVAELNSGVAENSAAVKDMLNATIEMKQQAEQLRASVEAFLSEVAAA</sequence>
<keyword evidence="4" id="KW-0812">Transmembrane</keyword>
<proteinExistence type="inferred from homology"/>
<dbReference type="InterPro" id="IPR004089">
    <property type="entry name" value="MCPsignal_dom"/>
</dbReference>
<dbReference type="Pfam" id="PF00015">
    <property type="entry name" value="MCPsignal"/>
    <property type="match status" value="1"/>
</dbReference>
<dbReference type="EMBL" id="FXTT01000001">
    <property type="protein sequence ID" value="SMP11165.1"/>
    <property type="molecule type" value="Genomic_DNA"/>
</dbReference>
<dbReference type="SMART" id="SM00304">
    <property type="entry name" value="HAMP"/>
    <property type="match status" value="1"/>
</dbReference>
<evidence type="ECO:0000256" key="4">
    <source>
        <dbReference type="SAM" id="Phobius"/>
    </source>
</evidence>
<feature type="domain" description="Methyl-accepting transducer" evidence="5">
    <location>
        <begin position="453"/>
        <end position="696"/>
    </location>
</feature>
<dbReference type="Gene3D" id="1.10.287.950">
    <property type="entry name" value="Methyl-accepting chemotaxis protein"/>
    <property type="match status" value="1"/>
</dbReference>
<dbReference type="Proteomes" id="UP001157914">
    <property type="component" value="Unassembled WGS sequence"/>
</dbReference>
<dbReference type="Pfam" id="PF00672">
    <property type="entry name" value="HAMP"/>
    <property type="match status" value="1"/>
</dbReference>
<organism evidence="7 8">
    <name type="scientific">Roseibium denhamense</name>
    <dbReference type="NCBI Taxonomy" id="76305"/>
    <lineage>
        <taxon>Bacteria</taxon>
        <taxon>Pseudomonadati</taxon>
        <taxon>Pseudomonadota</taxon>
        <taxon>Alphaproteobacteria</taxon>
        <taxon>Hyphomicrobiales</taxon>
        <taxon>Stappiaceae</taxon>
        <taxon>Roseibium</taxon>
    </lineage>
</organism>
<accession>A0ABY1NK50</accession>
<evidence type="ECO:0000256" key="1">
    <source>
        <dbReference type="ARBA" id="ARBA00023224"/>
    </source>
</evidence>
<gene>
    <name evidence="7" type="ORF">SAMN06265374_1300</name>
</gene>
<evidence type="ECO:0000256" key="3">
    <source>
        <dbReference type="PROSITE-ProRule" id="PRU00284"/>
    </source>
</evidence>
<dbReference type="InterPro" id="IPR003660">
    <property type="entry name" value="HAMP_dom"/>
</dbReference>
<dbReference type="PANTHER" id="PTHR32089">
    <property type="entry name" value="METHYL-ACCEPTING CHEMOTAXIS PROTEIN MCPB"/>
    <property type="match status" value="1"/>
</dbReference>
<dbReference type="CDD" id="cd06225">
    <property type="entry name" value="HAMP"/>
    <property type="match status" value="1"/>
</dbReference>
<comment type="similarity">
    <text evidence="2">Belongs to the methyl-accepting chemotaxis (MCP) protein family.</text>
</comment>
<evidence type="ECO:0000259" key="5">
    <source>
        <dbReference type="PROSITE" id="PS50111"/>
    </source>
</evidence>
<dbReference type="PANTHER" id="PTHR32089:SF112">
    <property type="entry name" value="LYSOZYME-LIKE PROTEIN-RELATED"/>
    <property type="match status" value="1"/>
</dbReference>
<evidence type="ECO:0000313" key="8">
    <source>
        <dbReference type="Proteomes" id="UP001157914"/>
    </source>
</evidence>
<feature type="transmembrane region" description="Helical" evidence="4">
    <location>
        <begin position="22"/>
        <end position="44"/>
    </location>
</feature>
<dbReference type="PROSITE" id="PS50111">
    <property type="entry name" value="CHEMOTAXIS_TRANSDUC_2"/>
    <property type="match status" value="1"/>
</dbReference>
<feature type="domain" description="HAMP" evidence="6">
    <location>
        <begin position="367"/>
        <end position="420"/>
    </location>
</feature>
<dbReference type="SMART" id="SM00283">
    <property type="entry name" value="MA"/>
    <property type="match status" value="1"/>
</dbReference>
<evidence type="ECO:0000259" key="6">
    <source>
        <dbReference type="PROSITE" id="PS50885"/>
    </source>
</evidence>
<name>A0ABY1NK50_9HYPH</name>
<dbReference type="PROSITE" id="PS50885">
    <property type="entry name" value="HAMP"/>
    <property type="match status" value="1"/>
</dbReference>
<keyword evidence="4" id="KW-0472">Membrane</keyword>
<keyword evidence="4" id="KW-1133">Transmembrane helix</keyword>
<feature type="transmembrane region" description="Helical" evidence="4">
    <location>
        <begin position="343"/>
        <end position="365"/>
    </location>
</feature>
<dbReference type="Gene3D" id="6.10.340.10">
    <property type="match status" value="1"/>
</dbReference>
<evidence type="ECO:0000256" key="2">
    <source>
        <dbReference type="ARBA" id="ARBA00029447"/>
    </source>
</evidence>